<feature type="domain" description="HTH arsR-type" evidence="4">
    <location>
        <begin position="5"/>
        <end position="98"/>
    </location>
</feature>
<reference evidence="5 6" key="1">
    <citation type="submission" date="2020-08" db="EMBL/GenBank/DDBJ databases">
        <title>Genomic Encyclopedia of Type Strains, Phase IV (KMG-IV): sequencing the most valuable type-strain genomes for metagenomic binning, comparative biology and taxonomic classification.</title>
        <authorList>
            <person name="Goeker M."/>
        </authorList>
    </citation>
    <scope>NUCLEOTIDE SEQUENCE [LARGE SCALE GENOMIC DNA]</scope>
    <source>
        <strain evidence="5 6">DSM 2461</strain>
    </source>
</reference>
<dbReference type="NCBIfam" id="NF033788">
    <property type="entry name" value="HTH_metalloreg"/>
    <property type="match status" value="1"/>
</dbReference>
<dbReference type="InterPro" id="IPR011991">
    <property type="entry name" value="ArsR-like_HTH"/>
</dbReference>
<organism evidence="5 6">
    <name type="scientific">Spirochaeta isovalerica</name>
    <dbReference type="NCBI Taxonomy" id="150"/>
    <lineage>
        <taxon>Bacteria</taxon>
        <taxon>Pseudomonadati</taxon>
        <taxon>Spirochaetota</taxon>
        <taxon>Spirochaetia</taxon>
        <taxon>Spirochaetales</taxon>
        <taxon>Spirochaetaceae</taxon>
        <taxon>Spirochaeta</taxon>
    </lineage>
</organism>
<dbReference type="GO" id="GO:0003700">
    <property type="term" value="F:DNA-binding transcription factor activity"/>
    <property type="evidence" value="ECO:0007669"/>
    <property type="project" value="InterPro"/>
</dbReference>
<dbReference type="AlphaFoldDB" id="A0A841RCK4"/>
<sequence length="98" mass="11392">MEKCCSVEELEDFAHKLKVCGHPLRLQILLLIEREDACVSDLWKCLELPQPVISQHLAVLKDRNIVESETDGNRRIYKIIDPFVQKIIQGFEVDEMDN</sequence>
<accession>A0A841RCK4</accession>
<dbReference type="CDD" id="cd00090">
    <property type="entry name" value="HTH_ARSR"/>
    <property type="match status" value="1"/>
</dbReference>
<dbReference type="InterPro" id="IPR001845">
    <property type="entry name" value="HTH_ArsR_DNA-bd_dom"/>
</dbReference>
<comment type="caution">
    <text evidence="5">The sequence shown here is derived from an EMBL/GenBank/DDBJ whole genome shotgun (WGS) entry which is preliminary data.</text>
</comment>
<keyword evidence="6" id="KW-1185">Reference proteome</keyword>
<evidence type="ECO:0000313" key="5">
    <source>
        <dbReference type="EMBL" id="MBB6480132.1"/>
    </source>
</evidence>
<dbReference type="PRINTS" id="PR00778">
    <property type="entry name" value="HTHARSR"/>
</dbReference>
<gene>
    <name evidence="5" type="ORF">HNR50_001790</name>
</gene>
<dbReference type="PROSITE" id="PS50987">
    <property type="entry name" value="HTH_ARSR_2"/>
    <property type="match status" value="1"/>
</dbReference>
<protein>
    <submittedName>
        <fullName evidence="5">DNA-binding transcriptional ArsR family regulator</fullName>
    </submittedName>
</protein>
<dbReference type="SMART" id="SM00418">
    <property type="entry name" value="HTH_ARSR"/>
    <property type="match status" value="1"/>
</dbReference>
<dbReference type="Proteomes" id="UP000587760">
    <property type="component" value="Unassembled WGS sequence"/>
</dbReference>
<evidence type="ECO:0000256" key="2">
    <source>
        <dbReference type="ARBA" id="ARBA00023125"/>
    </source>
</evidence>
<dbReference type="PANTHER" id="PTHR33154:SF33">
    <property type="entry name" value="TRANSCRIPTIONAL REPRESSOR SDPR"/>
    <property type="match status" value="1"/>
</dbReference>
<dbReference type="GO" id="GO:0003677">
    <property type="term" value="F:DNA binding"/>
    <property type="evidence" value="ECO:0007669"/>
    <property type="project" value="UniProtKB-KW"/>
</dbReference>
<keyword evidence="3" id="KW-0804">Transcription</keyword>
<name>A0A841RCK4_9SPIO</name>
<dbReference type="Pfam" id="PF01022">
    <property type="entry name" value="HTH_5"/>
    <property type="match status" value="1"/>
</dbReference>
<dbReference type="InterPro" id="IPR051081">
    <property type="entry name" value="HTH_MetalResp_TranReg"/>
</dbReference>
<keyword evidence="1" id="KW-0805">Transcription regulation</keyword>
<dbReference type="Gene3D" id="1.10.10.10">
    <property type="entry name" value="Winged helix-like DNA-binding domain superfamily/Winged helix DNA-binding domain"/>
    <property type="match status" value="1"/>
</dbReference>
<evidence type="ECO:0000259" key="4">
    <source>
        <dbReference type="PROSITE" id="PS50987"/>
    </source>
</evidence>
<dbReference type="RefSeq" id="WP_184745979.1">
    <property type="nucleotide sequence ID" value="NZ_JACHGJ010000002.1"/>
</dbReference>
<dbReference type="SUPFAM" id="SSF46785">
    <property type="entry name" value="Winged helix' DNA-binding domain"/>
    <property type="match status" value="1"/>
</dbReference>
<evidence type="ECO:0000256" key="3">
    <source>
        <dbReference type="ARBA" id="ARBA00023163"/>
    </source>
</evidence>
<dbReference type="InterPro" id="IPR036388">
    <property type="entry name" value="WH-like_DNA-bd_sf"/>
</dbReference>
<dbReference type="PANTHER" id="PTHR33154">
    <property type="entry name" value="TRANSCRIPTIONAL REGULATOR, ARSR FAMILY"/>
    <property type="match status" value="1"/>
</dbReference>
<keyword evidence="2 5" id="KW-0238">DNA-binding</keyword>
<dbReference type="EMBL" id="JACHGJ010000002">
    <property type="protein sequence ID" value="MBB6480132.1"/>
    <property type="molecule type" value="Genomic_DNA"/>
</dbReference>
<proteinExistence type="predicted"/>
<dbReference type="InterPro" id="IPR036390">
    <property type="entry name" value="WH_DNA-bd_sf"/>
</dbReference>
<evidence type="ECO:0000313" key="6">
    <source>
        <dbReference type="Proteomes" id="UP000587760"/>
    </source>
</evidence>
<evidence type="ECO:0000256" key="1">
    <source>
        <dbReference type="ARBA" id="ARBA00023015"/>
    </source>
</evidence>